<dbReference type="EMBL" id="VEVO01000001">
    <property type="protein sequence ID" value="KAF0046449.1"/>
    <property type="molecule type" value="Genomic_DNA"/>
</dbReference>
<organism evidence="9 10">
    <name type="scientific">Scophthalmus maximus</name>
    <name type="common">Turbot</name>
    <name type="synonym">Psetta maxima</name>
    <dbReference type="NCBI Taxonomy" id="52904"/>
    <lineage>
        <taxon>Eukaryota</taxon>
        <taxon>Metazoa</taxon>
        <taxon>Chordata</taxon>
        <taxon>Craniata</taxon>
        <taxon>Vertebrata</taxon>
        <taxon>Euteleostomi</taxon>
        <taxon>Actinopterygii</taxon>
        <taxon>Neopterygii</taxon>
        <taxon>Teleostei</taxon>
        <taxon>Neoteleostei</taxon>
        <taxon>Acanthomorphata</taxon>
        <taxon>Carangaria</taxon>
        <taxon>Pleuronectiformes</taxon>
        <taxon>Pleuronectoidei</taxon>
        <taxon>Scophthalmidae</taxon>
        <taxon>Scophthalmus</taxon>
    </lineage>
</organism>
<dbReference type="PANTHER" id="PTHR45961">
    <property type="entry name" value="IP21249P"/>
    <property type="match status" value="1"/>
</dbReference>
<evidence type="ECO:0000256" key="6">
    <source>
        <dbReference type="SAM" id="MobiDB-lite"/>
    </source>
</evidence>
<dbReference type="SMART" id="SM00195">
    <property type="entry name" value="DSPc"/>
    <property type="match status" value="1"/>
</dbReference>
<dbReference type="Pfam" id="PF00782">
    <property type="entry name" value="DSPc"/>
    <property type="match status" value="1"/>
</dbReference>
<proteinExistence type="inferred from homology"/>
<evidence type="ECO:0000259" key="7">
    <source>
        <dbReference type="PROSITE" id="PS50054"/>
    </source>
</evidence>
<sequence length="255" mass="27976">MVFAPPPPLDWARNKHGMVVNKEYTLHPRVVVMSFSQITPTLFLGGADAPHNAMLVSRKGITLIVNATLSHASPAYPGVECVRVPVPDLPSARLGDHFDRVAERIHGNRAGGTLVHCAAGMSRSPALVMAYLMRYRAATLRQAHRWVQESRPHVKLNAGFWDQLLRYERKLYGKNTVKVAAGNDASPPLMPGTQRGARSAPPPPPPPPPKRNWLTLIPRLPLTTRVSLRSPLTTRASLRSPLTTRASLVAGSQRQ</sequence>
<dbReference type="PROSITE" id="PS00383">
    <property type="entry name" value="TYR_PHOSPHATASE_1"/>
    <property type="match status" value="1"/>
</dbReference>
<dbReference type="Gene3D" id="3.90.190.10">
    <property type="entry name" value="Protein tyrosine phosphatase superfamily"/>
    <property type="match status" value="1"/>
</dbReference>
<dbReference type="InterPro" id="IPR020422">
    <property type="entry name" value="TYR_PHOSPHATASE_DUAL_dom"/>
</dbReference>
<dbReference type="GO" id="GO:0004722">
    <property type="term" value="F:protein serine/threonine phosphatase activity"/>
    <property type="evidence" value="ECO:0007669"/>
    <property type="project" value="UniProtKB-EC"/>
</dbReference>
<dbReference type="InterPro" id="IPR020420">
    <property type="entry name" value="Atypical_DUSP_subfamB"/>
</dbReference>
<evidence type="ECO:0000313" key="9">
    <source>
        <dbReference type="EMBL" id="KAF0046449.1"/>
    </source>
</evidence>
<dbReference type="Proteomes" id="UP000438429">
    <property type="component" value="Unassembled WGS sequence"/>
</dbReference>
<evidence type="ECO:0000313" key="10">
    <source>
        <dbReference type="Proteomes" id="UP000438429"/>
    </source>
</evidence>
<evidence type="ECO:0000256" key="2">
    <source>
        <dbReference type="ARBA" id="ARBA00022801"/>
    </source>
</evidence>
<name>A0A6A4TNP6_SCOMX</name>
<feature type="compositionally biased region" description="Pro residues" evidence="6">
    <location>
        <begin position="200"/>
        <end position="210"/>
    </location>
</feature>
<feature type="domain" description="Tyrosine-protein phosphatase" evidence="7">
    <location>
        <begin position="34"/>
        <end position="173"/>
    </location>
</feature>
<gene>
    <name evidence="9" type="ORF">F2P81_000082</name>
</gene>
<keyword evidence="3" id="KW-0904">Protein phosphatase</keyword>
<dbReference type="CDD" id="cd14514">
    <property type="entry name" value="DUSP14-like"/>
    <property type="match status" value="1"/>
</dbReference>
<evidence type="ECO:0000256" key="3">
    <source>
        <dbReference type="ARBA" id="ARBA00022912"/>
    </source>
</evidence>
<evidence type="ECO:0000256" key="5">
    <source>
        <dbReference type="ARBA" id="ARBA00048336"/>
    </source>
</evidence>
<dbReference type="PANTHER" id="PTHR45961:SF1">
    <property type="entry name" value="DUAL SPECIFICITY PROTEIN PHOSPHATASE 18 ISOFORM X1"/>
    <property type="match status" value="1"/>
</dbReference>
<comment type="similarity">
    <text evidence="1">Belongs to the protein-tyrosine phosphatase family. Non-receptor class dual specificity subfamily.</text>
</comment>
<dbReference type="AlphaFoldDB" id="A0A6A4TNP6"/>
<feature type="region of interest" description="Disordered" evidence="6">
    <location>
        <begin position="179"/>
        <end position="213"/>
    </location>
</feature>
<comment type="caution">
    <text evidence="9">The sequence shown here is derived from an EMBL/GenBank/DDBJ whole genome shotgun (WGS) entry which is preliminary data.</text>
</comment>
<dbReference type="InterPro" id="IPR000387">
    <property type="entry name" value="Tyr_Pase_dom"/>
</dbReference>
<evidence type="ECO:0000256" key="4">
    <source>
        <dbReference type="ARBA" id="ARBA00047761"/>
    </source>
</evidence>
<reference evidence="9 10" key="1">
    <citation type="submission" date="2019-06" db="EMBL/GenBank/DDBJ databases">
        <title>Draft genomes of female and male turbot (Scophthalmus maximus).</title>
        <authorList>
            <person name="Xu H."/>
            <person name="Xu X.-W."/>
            <person name="Shao C."/>
            <person name="Chen S."/>
        </authorList>
    </citation>
    <scope>NUCLEOTIDE SEQUENCE [LARGE SCALE GENOMIC DNA]</scope>
    <source>
        <strain evidence="9">Ysfricsl-2016a</strain>
        <tissue evidence="9">Blood</tissue>
    </source>
</reference>
<comment type="catalytic activity">
    <reaction evidence="4">
        <text>O-phospho-L-seryl-[protein] + H2O = L-seryl-[protein] + phosphate</text>
        <dbReference type="Rhea" id="RHEA:20629"/>
        <dbReference type="Rhea" id="RHEA-COMP:9863"/>
        <dbReference type="Rhea" id="RHEA-COMP:11604"/>
        <dbReference type="ChEBI" id="CHEBI:15377"/>
        <dbReference type="ChEBI" id="CHEBI:29999"/>
        <dbReference type="ChEBI" id="CHEBI:43474"/>
        <dbReference type="ChEBI" id="CHEBI:83421"/>
        <dbReference type="EC" id="3.1.3.16"/>
    </reaction>
</comment>
<protein>
    <submittedName>
        <fullName evidence="9">Uncharacterized protein</fullName>
    </submittedName>
</protein>
<dbReference type="GO" id="GO:0017017">
    <property type="term" value="F:MAP kinase tyrosine/serine/threonine phosphatase activity"/>
    <property type="evidence" value="ECO:0007669"/>
    <property type="project" value="InterPro"/>
</dbReference>
<dbReference type="SUPFAM" id="SSF52799">
    <property type="entry name" value="(Phosphotyrosine protein) phosphatases II"/>
    <property type="match status" value="1"/>
</dbReference>
<keyword evidence="2" id="KW-0378">Hydrolase</keyword>
<dbReference type="PRINTS" id="PR01908">
    <property type="entry name" value="ADSPHPHTASE"/>
</dbReference>
<dbReference type="PROSITE" id="PS50056">
    <property type="entry name" value="TYR_PHOSPHATASE_2"/>
    <property type="match status" value="1"/>
</dbReference>
<dbReference type="PRINTS" id="PR01910">
    <property type="entry name" value="ADSPHPHTASEB"/>
</dbReference>
<dbReference type="InterPro" id="IPR016130">
    <property type="entry name" value="Tyr_Pase_AS"/>
</dbReference>
<dbReference type="PROSITE" id="PS50054">
    <property type="entry name" value="TYR_PHOSPHATASE_DUAL"/>
    <property type="match status" value="1"/>
</dbReference>
<dbReference type="InterPro" id="IPR029021">
    <property type="entry name" value="Prot-tyrosine_phosphatase-like"/>
</dbReference>
<dbReference type="InterPro" id="IPR000340">
    <property type="entry name" value="Dual-sp_phosphatase_cat-dom"/>
</dbReference>
<accession>A0A6A4TNP6</accession>
<evidence type="ECO:0000259" key="8">
    <source>
        <dbReference type="PROSITE" id="PS50056"/>
    </source>
</evidence>
<dbReference type="InterPro" id="IPR052103">
    <property type="entry name" value="Dual_spec_Phospatases"/>
</dbReference>
<dbReference type="GO" id="GO:0005737">
    <property type="term" value="C:cytoplasm"/>
    <property type="evidence" value="ECO:0007669"/>
    <property type="project" value="TreeGrafter"/>
</dbReference>
<comment type="catalytic activity">
    <reaction evidence="5">
        <text>O-phospho-L-threonyl-[protein] + H2O = L-threonyl-[protein] + phosphate</text>
        <dbReference type="Rhea" id="RHEA:47004"/>
        <dbReference type="Rhea" id="RHEA-COMP:11060"/>
        <dbReference type="Rhea" id="RHEA-COMP:11605"/>
        <dbReference type="ChEBI" id="CHEBI:15377"/>
        <dbReference type="ChEBI" id="CHEBI:30013"/>
        <dbReference type="ChEBI" id="CHEBI:43474"/>
        <dbReference type="ChEBI" id="CHEBI:61977"/>
        <dbReference type="EC" id="3.1.3.16"/>
    </reaction>
</comment>
<feature type="domain" description="Tyrosine specific protein phosphatases" evidence="8">
    <location>
        <begin position="96"/>
        <end position="154"/>
    </location>
</feature>
<evidence type="ECO:0000256" key="1">
    <source>
        <dbReference type="ARBA" id="ARBA00008601"/>
    </source>
</evidence>